<dbReference type="EMBL" id="VCQU01000005">
    <property type="protein sequence ID" value="NMN96519.1"/>
    <property type="molecule type" value="Genomic_DNA"/>
</dbReference>
<evidence type="ECO:0000256" key="6">
    <source>
        <dbReference type="SAM" id="Phobius"/>
    </source>
</evidence>
<evidence type="ECO:0000313" key="7">
    <source>
        <dbReference type="EMBL" id="NMN96519.1"/>
    </source>
</evidence>
<comment type="subcellular location">
    <subcellularLocation>
        <location evidence="1">Membrane</location>
    </subcellularLocation>
</comment>
<evidence type="ECO:0000256" key="5">
    <source>
        <dbReference type="SAM" id="MobiDB-lite"/>
    </source>
</evidence>
<reference evidence="7 8" key="1">
    <citation type="submission" date="2019-05" db="EMBL/GenBank/DDBJ databases">
        <authorList>
            <person name="Lee S.D."/>
        </authorList>
    </citation>
    <scope>NUCLEOTIDE SEQUENCE [LARGE SCALE GENOMIC DNA]</scope>
    <source>
        <strain evidence="7 8">YC2-7</strain>
    </source>
</reference>
<gene>
    <name evidence="7" type="ORF">FGL95_15865</name>
</gene>
<evidence type="ECO:0000313" key="8">
    <source>
        <dbReference type="Proteomes" id="UP000535543"/>
    </source>
</evidence>
<evidence type="ECO:0000256" key="4">
    <source>
        <dbReference type="ARBA" id="ARBA00023136"/>
    </source>
</evidence>
<dbReference type="RefSeq" id="WP_169588526.1">
    <property type="nucleotide sequence ID" value="NZ_VCQU01000005.1"/>
</dbReference>
<feature type="transmembrane region" description="Helical" evidence="6">
    <location>
        <begin position="95"/>
        <end position="120"/>
    </location>
</feature>
<feature type="transmembrane region" description="Helical" evidence="6">
    <location>
        <begin position="48"/>
        <end position="74"/>
    </location>
</feature>
<keyword evidence="8" id="KW-1185">Reference proteome</keyword>
<dbReference type="Proteomes" id="UP000535543">
    <property type="component" value="Unassembled WGS sequence"/>
</dbReference>
<feature type="region of interest" description="Disordered" evidence="5">
    <location>
        <begin position="1"/>
        <end position="44"/>
    </location>
</feature>
<evidence type="ECO:0000256" key="3">
    <source>
        <dbReference type="ARBA" id="ARBA00022989"/>
    </source>
</evidence>
<keyword evidence="4 6" id="KW-0472">Membrane</keyword>
<reference evidence="7 8" key="2">
    <citation type="submission" date="2020-06" db="EMBL/GenBank/DDBJ databases">
        <title>Antribacter stalactiti gen. nov., sp. nov., a new member of the family Nacardiaceae isolated from a cave.</title>
        <authorList>
            <person name="Kim I.S."/>
        </authorList>
    </citation>
    <scope>NUCLEOTIDE SEQUENCE [LARGE SCALE GENOMIC DNA]</scope>
    <source>
        <strain evidence="7 8">YC2-7</strain>
    </source>
</reference>
<dbReference type="Pfam" id="PF04505">
    <property type="entry name" value="CD225"/>
    <property type="match status" value="1"/>
</dbReference>
<dbReference type="InterPro" id="IPR007593">
    <property type="entry name" value="CD225/Dispanin_fam"/>
</dbReference>
<evidence type="ECO:0000256" key="2">
    <source>
        <dbReference type="ARBA" id="ARBA00022692"/>
    </source>
</evidence>
<keyword evidence="2 6" id="KW-0812">Transmembrane</keyword>
<dbReference type="AlphaFoldDB" id="A0A848KE03"/>
<keyword evidence="3 6" id="KW-1133">Transmembrane helix</keyword>
<name>A0A848KE03_9NOCA</name>
<accession>A0A848KE03</accession>
<dbReference type="GO" id="GO:0016020">
    <property type="term" value="C:membrane"/>
    <property type="evidence" value="ECO:0007669"/>
    <property type="project" value="UniProtKB-SubCell"/>
</dbReference>
<organism evidence="7 8">
    <name type="scientific">Antrihabitans stalactiti</name>
    <dbReference type="NCBI Taxonomy" id="2584121"/>
    <lineage>
        <taxon>Bacteria</taxon>
        <taxon>Bacillati</taxon>
        <taxon>Actinomycetota</taxon>
        <taxon>Actinomycetes</taxon>
        <taxon>Mycobacteriales</taxon>
        <taxon>Nocardiaceae</taxon>
        <taxon>Antrihabitans</taxon>
    </lineage>
</organism>
<protein>
    <submittedName>
        <fullName evidence="7">CD225/dispanin family protein</fullName>
    </submittedName>
</protein>
<sequence length="134" mass="14573">MSTPTPETPPPPPLPPHAPNQGPPNQGPPHQGPPHQGPPPRPASNAGWAVASLLFFWPLSFAAFNHAFNVFPLWASGDYHGAQYASDRVRRLGQISLWIAGGLFLLFLVLYVVFVIVLVAQHGGPPHHYGPRMR</sequence>
<feature type="compositionally biased region" description="Pro residues" evidence="5">
    <location>
        <begin position="1"/>
        <end position="42"/>
    </location>
</feature>
<comment type="caution">
    <text evidence="7">The sequence shown here is derived from an EMBL/GenBank/DDBJ whole genome shotgun (WGS) entry which is preliminary data.</text>
</comment>
<evidence type="ECO:0000256" key="1">
    <source>
        <dbReference type="ARBA" id="ARBA00004370"/>
    </source>
</evidence>
<proteinExistence type="predicted"/>